<keyword evidence="11" id="KW-0902">Two-component regulatory system</keyword>
<evidence type="ECO:0000256" key="11">
    <source>
        <dbReference type="ARBA" id="ARBA00023012"/>
    </source>
</evidence>
<dbReference type="Gene3D" id="1.20.5.1040">
    <property type="entry name" value="Sensor protein qsec"/>
    <property type="match status" value="1"/>
</dbReference>
<dbReference type="EMBL" id="JAVXZY010000006">
    <property type="protein sequence ID" value="MDT9000719.1"/>
    <property type="molecule type" value="Genomic_DNA"/>
</dbReference>
<dbReference type="Proteomes" id="UP001246372">
    <property type="component" value="Unassembled WGS sequence"/>
</dbReference>
<feature type="transmembrane region" description="Helical" evidence="12">
    <location>
        <begin position="161"/>
        <end position="180"/>
    </location>
</feature>
<dbReference type="InterPro" id="IPR036097">
    <property type="entry name" value="HisK_dim/P_sf"/>
</dbReference>
<keyword evidence="7" id="KW-0547">Nucleotide-binding</keyword>
<keyword evidence="4" id="KW-0597">Phosphoprotein</keyword>
<evidence type="ECO:0000256" key="1">
    <source>
        <dbReference type="ARBA" id="ARBA00000085"/>
    </source>
</evidence>
<dbReference type="Gene3D" id="3.30.565.10">
    <property type="entry name" value="Histidine kinase-like ATPase, C-terminal domain"/>
    <property type="match status" value="1"/>
</dbReference>
<dbReference type="InterPro" id="IPR005467">
    <property type="entry name" value="His_kinase_dom"/>
</dbReference>
<evidence type="ECO:0000256" key="7">
    <source>
        <dbReference type="ARBA" id="ARBA00022741"/>
    </source>
</evidence>
<evidence type="ECO:0000256" key="4">
    <source>
        <dbReference type="ARBA" id="ARBA00022553"/>
    </source>
</evidence>
<organism evidence="15 16">
    <name type="scientific">Roseateles aquae</name>
    <dbReference type="NCBI Taxonomy" id="3077235"/>
    <lineage>
        <taxon>Bacteria</taxon>
        <taxon>Pseudomonadati</taxon>
        <taxon>Pseudomonadota</taxon>
        <taxon>Betaproteobacteria</taxon>
        <taxon>Burkholderiales</taxon>
        <taxon>Sphaerotilaceae</taxon>
        <taxon>Roseateles</taxon>
    </lineage>
</organism>
<evidence type="ECO:0000256" key="3">
    <source>
        <dbReference type="ARBA" id="ARBA00012438"/>
    </source>
</evidence>
<dbReference type="Gene3D" id="1.10.287.130">
    <property type="match status" value="1"/>
</dbReference>
<dbReference type="EC" id="2.7.13.3" evidence="3"/>
<dbReference type="GO" id="GO:0016301">
    <property type="term" value="F:kinase activity"/>
    <property type="evidence" value="ECO:0007669"/>
    <property type="project" value="UniProtKB-KW"/>
</dbReference>
<evidence type="ECO:0000256" key="6">
    <source>
        <dbReference type="ARBA" id="ARBA00022692"/>
    </source>
</evidence>
<sequence>MRRSPPSLQRRLLWLILSTLVGAWLLGAAWSWVDASHELDELLDAHLAQAAALLVVQQSADLGEAAEARNGLQAPPLSRYAPRVAFLVFHEERLVLQSAGAAAQGLSANLAMLPTGYQTRRLGDQAWRLLVAAGAEQDVKVLVAEQLGSRQDILRAVLRSALAPMVLLLPVLIPLLWWAVRRGLAPLRTLGEQLAVRTPADLQPLHGEAAPGEMRPLLQALNGLLARIEALMAAERRFTADAAHELRNPVAAVSAQLQVALRERDPARLQLALQQAQQASARSARLVDQLLLLSRLESGEQVPLQRLDLSALCRETAAALVPMALQRDQEVVLEAPDRLMIEGNALLLGALLRNLLDNASRHGPAGIGIRLSLSEQTDGIRLRLEDGGPGLSEPELRRLGERFYRPAASDQGQGSGLGWSIVMRIAKAHGAGLSLGRSERLGGLQVDVLLPRPAPGD</sequence>
<evidence type="ECO:0000256" key="8">
    <source>
        <dbReference type="ARBA" id="ARBA00022777"/>
    </source>
</evidence>
<dbReference type="PROSITE" id="PS50885">
    <property type="entry name" value="HAMP"/>
    <property type="match status" value="1"/>
</dbReference>
<dbReference type="PANTHER" id="PTHR45436">
    <property type="entry name" value="SENSOR HISTIDINE KINASE YKOH"/>
    <property type="match status" value="1"/>
</dbReference>
<dbReference type="InterPro" id="IPR003594">
    <property type="entry name" value="HATPase_dom"/>
</dbReference>
<name>A0ABU3PDS8_9BURK</name>
<keyword evidence="9" id="KW-0067">ATP-binding</keyword>
<evidence type="ECO:0000313" key="15">
    <source>
        <dbReference type="EMBL" id="MDT9000719.1"/>
    </source>
</evidence>
<dbReference type="InterPro" id="IPR036890">
    <property type="entry name" value="HATPase_C_sf"/>
</dbReference>
<evidence type="ECO:0000259" key="14">
    <source>
        <dbReference type="PROSITE" id="PS50885"/>
    </source>
</evidence>
<comment type="subcellular location">
    <subcellularLocation>
        <location evidence="2">Membrane</location>
        <topology evidence="2">Multi-pass membrane protein</topology>
    </subcellularLocation>
</comment>
<dbReference type="CDD" id="cd00075">
    <property type="entry name" value="HATPase"/>
    <property type="match status" value="1"/>
</dbReference>
<dbReference type="SUPFAM" id="SSF47384">
    <property type="entry name" value="Homodimeric domain of signal transducing histidine kinase"/>
    <property type="match status" value="1"/>
</dbReference>
<keyword evidence="10 12" id="KW-1133">Transmembrane helix</keyword>
<dbReference type="RefSeq" id="WP_315651557.1">
    <property type="nucleotide sequence ID" value="NZ_JAVXZY010000006.1"/>
</dbReference>
<dbReference type="SMART" id="SM00387">
    <property type="entry name" value="HATPase_c"/>
    <property type="match status" value="1"/>
</dbReference>
<evidence type="ECO:0000259" key="13">
    <source>
        <dbReference type="PROSITE" id="PS50109"/>
    </source>
</evidence>
<dbReference type="CDD" id="cd00082">
    <property type="entry name" value="HisKA"/>
    <property type="match status" value="1"/>
</dbReference>
<keyword evidence="6 12" id="KW-0812">Transmembrane</keyword>
<gene>
    <name evidence="15" type="ORF">RQP53_15695</name>
</gene>
<comment type="catalytic activity">
    <reaction evidence="1">
        <text>ATP + protein L-histidine = ADP + protein N-phospho-L-histidine.</text>
        <dbReference type="EC" id="2.7.13.3"/>
    </reaction>
</comment>
<feature type="domain" description="Histidine kinase" evidence="13">
    <location>
        <begin position="241"/>
        <end position="454"/>
    </location>
</feature>
<dbReference type="PANTHER" id="PTHR45436:SF14">
    <property type="entry name" value="SENSOR PROTEIN QSEC"/>
    <property type="match status" value="1"/>
</dbReference>
<evidence type="ECO:0000256" key="2">
    <source>
        <dbReference type="ARBA" id="ARBA00004141"/>
    </source>
</evidence>
<dbReference type="InterPro" id="IPR003661">
    <property type="entry name" value="HisK_dim/P_dom"/>
</dbReference>
<evidence type="ECO:0000256" key="9">
    <source>
        <dbReference type="ARBA" id="ARBA00022840"/>
    </source>
</evidence>
<keyword evidence="8 15" id="KW-0418">Kinase</keyword>
<comment type="caution">
    <text evidence="15">The sequence shown here is derived from an EMBL/GenBank/DDBJ whole genome shotgun (WGS) entry which is preliminary data.</text>
</comment>
<feature type="domain" description="HAMP" evidence="14">
    <location>
        <begin position="181"/>
        <end position="233"/>
    </location>
</feature>
<reference evidence="15" key="1">
    <citation type="submission" date="2023-09" db="EMBL/GenBank/DDBJ databases">
        <title>Paucibacter sp. APW11 Genome sequencing and assembly.</title>
        <authorList>
            <person name="Kim I."/>
        </authorList>
    </citation>
    <scope>NUCLEOTIDE SEQUENCE</scope>
    <source>
        <strain evidence="15">APW11</strain>
    </source>
</reference>
<evidence type="ECO:0000313" key="16">
    <source>
        <dbReference type="Proteomes" id="UP001246372"/>
    </source>
</evidence>
<dbReference type="SMART" id="SM00388">
    <property type="entry name" value="HisKA"/>
    <property type="match status" value="1"/>
</dbReference>
<dbReference type="PROSITE" id="PS50109">
    <property type="entry name" value="HIS_KIN"/>
    <property type="match status" value="1"/>
</dbReference>
<keyword evidence="16" id="KW-1185">Reference proteome</keyword>
<proteinExistence type="predicted"/>
<dbReference type="Pfam" id="PF02518">
    <property type="entry name" value="HATPase_c"/>
    <property type="match status" value="1"/>
</dbReference>
<dbReference type="InterPro" id="IPR050428">
    <property type="entry name" value="TCS_sensor_his_kinase"/>
</dbReference>
<evidence type="ECO:0000256" key="5">
    <source>
        <dbReference type="ARBA" id="ARBA00022679"/>
    </source>
</evidence>
<evidence type="ECO:0000256" key="12">
    <source>
        <dbReference type="SAM" id="Phobius"/>
    </source>
</evidence>
<evidence type="ECO:0000256" key="10">
    <source>
        <dbReference type="ARBA" id="ARBA00022989"/>
    </source>
</evidence>
<dbReference type="SUPFAM" id="SSF55874">
    <property type="entry name" value="ATPase domain of HSP90 chaperone/DNA topoisomerase II/histidine kinase"/>
    <property type="match status" value="1"/>
</dbReference>
<keyword evidence="5" id="KW-0808">Transferase</keyword>
<keyword evidence="12" id="KW-0472">Membrane</keyword>
<feature type="transmembrane region" description="Helical" evidence="12">
    <location>
        <begin position="12"/>
        <end position="33"/>
    </location>
</feature>
<protein>
    <recommendedName>
        <fullName evidence="3">histidine kinase</fullName>
        <ecNumber evidence="3">2.7.13.3</ecNumber>
    </recommendedName>
</protein>
<dbReference type="InterPro" id="IPR003660">
    <property type="entry name" value="HAMP_dom"/>
</dbReference>
<accession>A0ABU3PDS8</accession>
<dbReference type="Pfam" id="PF00512">
    <property type="entry name" value="HisKA"/>
    <property type="match status" value="1"/>
</dbReference>